<accession>A0A9W4VTQ2</accession>
<dbReference type="AlphaFoldDB" id="A0A9W4VTQ2"/>
<keyword evidence="1" id="KW-0175">Coiled coil</keyword>
<protein>
    <submittedName>
        <fullName evidence="2">Uncharacterized protein</fullName>
    </submittedName>
</protein>
<dbReference type="Proteomes" id="UP001152467">
    <property type="component" value="Unassembled WGS sequence"/>
</dbReference>
<reference evidence="2" key="1">
    <citation type="submission" date="2022-07" db="EMBL/GenBank/DDBJ databases">
        <authorList>
            <person name="Criscuolo A."/>
        </authorList>
    </citation>
    <scope>NUCLEOTIDE SEQUENCE</scope>
    <source>
        <strain evidence="2">CIP111854</strain>
    </source>
</reference>
<feature type="coiled-coil region" evidence="1">
    <location>
        <begin position="71"/>
        <end position="98"/>
    </location>
</feature>
<dbReference type="EMBL" id="CAMAPC010000014">
    <property type="protein sequence ID" value="CAH9062961.1"/>
    <property type="molecule type" value="Genomic_DNA"/>
</dbReference>
<evidence type="ECO:0000313" key="2">
    <source>
        <dbReference type="EMBL" id="CAH9062961.1"/>
    </source>
</evidence>
<proteinExistence type="predicted"/>
<name>A0A9W4VTQ2_9GAMM</name>
<organism evidence="2 3">
    <name type="scientific">Pseudoalteromonas holothuriae</name>
    <dbReference type="NCBI Taxonomy" id="2963714"/>
    <lineage>
        <taxon>Bacteria</taxon>
        <taxon>Pseudomonadati</taxon>
        <taxon>Pseudomonadota</taxon>
        <taxon>Gammaproteobacteria</taxon>
        <taxon>Alteromonadales</taxon>
        <taxon>Pseudoalteromonadaceae</taxon>
        <taxon>Pseudoalteromonas</taxon>
    </lineage>
</organism>
<evidence type="ECO:0000256" key="1">
    <source>
        <dbReference type="SAM" id="Coils"/>
    </source>
</evidence>
<evidence type="ECO:0000313" key="3">
    <source>
        <dbReference type="Proteomes" id="UP001152467"/>
    </source>
</evidence>
<keyword evidence="3" id="KW-1185">Reference proteome</keyword>
<gene>
    <name evidence="2" type="ORF">PSECIP111854_03129</name>
</gene>
<sequence length="217" mass="24692">MRGLGVLILMMLAFATGVITERVWLAEKPFLQTVLEAKIPIKSSDLRAQNTPQAEAEPRAVNLPKVTNLSTDIQQNTITRLQNENEQLRQQLSNSIEQSGPAPVPNSDLNTLLTQQYKQESRDPLWADELELQLNDFLYQNDLSHVVSLQAYGCKSTVCQMKLAPHGNVQDFDEAQWRVVSEKLFAQSWFKLFTMSTSTSTKEHMLIHLSMQQVYDQ</sequence>
<comment type="caution">
    <text evidence="2">The sequence shown here is derived from an EMBL/GenBank/DDBJ whole genome shotgun (WGS) entry which is preliminary data.</text>
</comment>